<evidence type="ECO:0000313" key="7">
    <source>
        <dbReference type="EMBL" id="TRL78996.1"/>
    </source>
</evidence>
<dbReference type="SUPFAM" id="SSF46785">
    <property type="entry name" value="Winged helix' DNA-binding domain"/>
    <property type="match status" value="1"/>
</dbReference>
<dbReference type="CDD" id="cd04617">
    <property type="entry name" value="CBS_pair_CcpN"/>
    <property type="match status" value="1"/>
</dbReference>
<gene>
    <name evidence="5" type="ORF">AL503_009920</name>
    <name evidence="6" type="ORF">CV019_00810</name>
    <name evidence="7" type="ORF">FNL11_00595</name>
    <name evidence="4" type="ORF">RO950_09700</name>
</gene>
<dbReference type="PIRSF" id="PIRSF026546">
    <property type="entry name" value="UCP026546_CBS_YqzB"/>
    <property type="match status" value="1"/>
</dbReference>
<sequence length="207" mass="23534">MELSKRQEQIIEIVKSGGPITGEHIAEKLDLTRATLRPDLAILTMSGFLEARPRVGYYYSGKSKNKLMTDKLRQYVVKDYMSPPVIVKEDMTVYDAICTIFLEDAGTLFITNEHNDFIGVCSRKDLLRASMIGEDIHTMPISVNMSRMPNLTYLEEDELIIYAADQMIEKEIDSIPIVKNKGNNKYQVTGRISKTTIAKLFVSLFKE</sequence>
<dbReference type="PROSITE" id="PS51371">
    <property type="entry name" value="CBS"/>
    <property type="match status" value="2"/>
</dbReference>
<evidence type="ECO:0000256" key="2">
    <source>
        <dbReference type="PROSITE-ProRule" id="PRU00703"/>
    </source>
</evidence>
<dbReference type="InterPro" id="IPR016842">
    <property type="entry name" value="UCP026546_HTH-CBS"/>
</dbReference>
<accession>A0A2A1KDR9</accession>
<dbReference type="Gene3D" id="1.10.10.10">
    <property type="entry name" value="Winged helix-like DNA-binding domain superfamily/Winged helix DNA-binding domain"/>
    <property type="match status" value="1"/>
</dbReference>
<evidence type="ECO:0000256" key="1">
    <source>
        <dbReference type="ARBA" id="ARBA00022737"/>
    </source>
</evidence>
<comment type="caution">
    <text evidence="5">The sequence shown here is derived from an EMBL/GenBank/DDBJ whole genome shotgun (WGS) entry which is preliminary data.</text>
</comment>
<dbReference type="InterPro" id="IPR051462">
    <property type="entry name" value="CBS_domain-containing"/>
</dbReference>
<evidence type="ECO:0000313" key="8">
    <source>
        <dbReference type="Proteomes" id="UP000053523"/>
    </source>
</evidence>
<dbReference type="RefSeq" id="WP_075140644.1">
    <property type="nucleotide sequence ID" value="NZ_BKAY01000003.1"/>
</dbReference>
<evidence type="ECO:0000313" key="10">
    <source>
        <dbReference type="Proteomes" id="UP000316594"/>
    </source>
</evidence>
<dbReference type="InterPro" id="IPR013196">
    <property type="entry name" value="HTH_11"/>
</dbReference>
<dbReference type="EMBL" id="LORN02000015">
    <property type="protein sequence ID" value="PNN21058.1"/>
    <property type="molecule type" value="Genomic_DNA"/>
</dbReference>
<dbReference type="FunFam" id="1.10.10.10:FF:000257">
    <property type="entry name" value="Transcriptional repressor CcpN"/>
    <property type="match status" value="1"/>
</dbReference>
<reference evidence="6 9" key="1">
    <citation type="submission" date="2017-11" db="EMBL/GenBank/DDBJ databases">
        <authorList>
            <person name="Founou R.C."/>
            <person name="Founou L."/>
            <person name="Allam M."/>
            <person name="Ismail A."/>
            <person name="Essack S.Y."/>
        </authorList>
    </citation>
    <scope>NUCLEOTIDE SEQUENCE [LARGE SCALE GENOMIC DNA]</scope>
    <source>
        <strain evidence="6 9">G811N2B1</strain>
    </source>
</reference>
<keyword evidence="11" id="KW-1185">Reference proteome</keyword>
<dbReference type="Proteomes" id="UP000053523">
    <property type="component" value="Unassembled WGS sequence"/>
</dbReference>
<proteinExistence type="predicted"/>
<name>A0A2A1KDR9_STAHA</name>
<dbReference type="Pfam" id="PF08279">
    <property type="entry name" value="HTH_11"/>
    <property type="match status" value="1"/>
</dbReference>
<dbReference type="EMBL" id="PGWX01000065">
    <property type="protein sequence ID" value="PPJ79017.1"/>
    <property type="molecule type" value="Genomic_DNA"/>
</dbReference>
<dbReference type="PANTHER" id="PTHR48108">
    <property type="entry name" value="CBS DOMAIN-CONTAINING PROTEIN CBSX2, CHLOROPLASTIC"/>
    <property type="match status" value="1"/>
</dbReference>
<dbReference type="SUPFAM" id="SSF54631">
    <property type="entry name" value="CBS-domain pair"/>
    <property type="match status" value="1"/>
</dbReference>
<evidence type="ECO:0000313" key="4">
    <source>
        <dbReference type="EMBL" id="MDT4287255.1"/>
    </source>
</evidence>
<feature type="domain" description="CBS" evidence="3">
    <location>
        <begin position="145"/>
        <end position="207"/>
    </location>
</feature>
<keyword evidence="1" id="KW-0677">Repeat</keyword>
<dbReference type="Gene3D" id="3.10.580.10">
    <property type="entry name" value="CBS-domain"/>
    <property type="match status" value="1"/>
</dbReference>
<reference evidence="5 8" key="2">
    <citation type="submission" date="2017-12" db="EMBL/GenBank/DDBJ databases">
        <title>FDA dAtabase for Regulatory Grade micrObial Sequences (FDA-ARGOS): Supporting development and validation of Infectious Disease Dx tests.</title>
        <authorList>
            <person name="Hoffmann M."/>
            <person name="Allard M."/>
            <person name="Evans P."/>
            <person name="Brown E."/>
            <person name="Tallon L."/>
            <person name="Sadzewicz L."/>
            <person name="Sengamalay N."/>
            <person name="Ott S."/>
            <person name="Godinez A."/>
            <person name="Nagaraj S."/>
            <person name="Vavikolanu K."/>
            <person name="Aluvathingal J."/>
            <person name="Nadendla S."/>
            <person name="Sichtig H."/>
        </authorList>
    </citation>
    <scope>NUCLEOTIDE SEQUENCE [LARGE SCALE GENOMIC DNA]</scope>
    <source>
        <strain evidence="5 8">FDAARGOS_148</strain>
    </source>
</reference>
<dbReference type="InterPro" id="IPR046342">
    <property type="entry name" value="CBS_dom_sf"/>
</dbReference>
<dbReference type="STRING" id="1283.ShL2_01234"/>
<dbReference type="Proteomes" id="UP000316594">
    <property type="component" value="Unassembled WGS sequence"/>
</dbReference>
<dbReference type="PANTHER" id="PTHR48108:SF32">
    <property type="entry name" value="TRANSCRIPTIONAL REPRESSOR CCPN"/>
    <property type="match status" value="1"/>
</dbReference>
<dbReference type="GeneID" id="93780752"/>
<feature type="domain" description="CBS" evidence="3">
    <location>
        <begin position="80"/>
        <end position="136"/>
    </location>
</feature>
<evidence type="ECO:0000313" key="5">
    <source>
        <dbReference type="EMBL" id="PNN21058.1"/>
    </source>
</evidence>
<keyword evidence="2" id="KW-0129">CBS domain</keyword>
<dbReference type="Pfam" id="PF00571">
    <property type="entry name" value="CBS"/>
    <property type="match status" value="2"/>
</dbReference>
<protein>
    <submittedName>
        <fullName evidence="4 5">Transcriptional regulator</fullName>
    </submittedName>
</protein>
<evidence type="ECO:0000313" key="11">
    <source>
        <dbReference type="Proteomes" id="UP001269271"/>
    </source>
</evidence>
<dbReference type="InterPro" id="IPR036390">
    <property type="entry name" value="WH_DNA-bd_sf"/>
</dbReference>
<reference evidence="7 10" key="3">
    <citation type="submission" date="2019-07" db="EMBL/GenBank/DDBJ databases">
        <title>Genome Sequencing and Assembly of Staphylococcus haemolyticus SDA2.</title>
        <authorList>
            <person name="Emmons C.B."/>
            <person name="Park C."/>
            <person name="Sevigny J.L."/>
            <person name="Andam C."/>
        </authorList>
    </citation>
    <scope>NUCLEOTIDE SEQUENCE [LARGE SCALE GENOMIC DNA]</scope>
    <source>
        <strain evidence="7 10">SDA2</strain>
    </source>
</reference>
<organism evidence="5 8">
    <name type="scientific">Staphylococcus haemolyticus</name>
    <dbReference type="NCBI Taxonomy" id="1283"/>
    <lineage>
        <taxon>Bacteria</taxon>
        <taxon>Bacillati</taxon>
        <taxon>Bacillota</taxon>
        <taxon>Bacilli</taxon>
        <taxon>Bacillales</taxon>
        <taxon>Staphylococcaceae</taxon>
        <taxon>Staphylococcus</taxon>
    </lineage>
</organism>
<dbReference type="Proteomes" id="UP001269271">
    <property type="component" value="Unassembled WGS sequence"/>
</dbReference>
<dbReference type="EMBL" id="JAVSOO010000026">
    <property type="protein sequence ID" value="MDT4287255.1"/>
    <property type="molecule type" value="Genomic_DNA"/>
</dbReference>
<evidence type="ECO:0000259" key="3">
    <source>
        <dbReference type="PROSITE" id="PS51371"/>
    </source>
</evidence>
<dbReference type="EMBL" id="VJMP01000001">
    <property type="protein sequence ID" value="TRL78996.1"/>
    <property type="molecule type" value="Genomic_DNA"/>
</dbReference>
<dbReference type="SMART" id="SM00116">
    <property type="entry name" value="CBS"/>
    <property type="match status" value="2"/>
</dbReference>
<dbReference type="Proteomes" id="UP000238153">
    <property type="component" value="Unassembled WGS sequence"/>
</dbReference>
<evidence type="ECO:0000313" key="9">
    <source>
        <dbReference type="Proteomes" id="UP000238153"/>
    </source>
</evidence>
<evidence type="ECO:0000313" key="6">
    <source>
        <dbReference type="EMBL" id="PPJ79017.1"/>
    </source>
</evidence>
<reference evidence="4 11" key="4">
    <citation type="submission" date="2023-08" db="EMBL/GenBank/DDBJ databases">
        <title>Genomic surveillance of Staphylococcus haemolyticus neonatal outbreak in southern France.</title>
        <authorList>
            <person name="Magnan C."/>
            <person name="Morsli M."/>
            <person name="Thiery B."/>
            <person name="Salipante F."/>
            <person name="Attar J."/>
            <person name="Massimo D.M."/>
            <person name="Ory J."/>
            <person name="Pantel A."/>
            <person name="Lavigne J.-P."/>
        </authorList>
    </citation>
    <scope>NUCLEOTIDE SEQUENCE [LARGE SCALE GENOMIC DNA]</scope>
    <source>
        <strain evidence="4 11">NSH026</strain>
    </source>
</reference>
<dbReference type="AlphaFoldDB" id="A0A2A1KDR9"/>
<dbReference type="InterPro" id="IPR036388">
    <property type="entry name" value="WH-like_DNA-bd_sf"/>
</dbReference>
<dbReference type="InterPro" id="IPR000644">
    <property type="entry name" value="CBS_dom"/>
</dbReference>